<dbReference type="EMBL" id="ML735241">
    <property type="protein sequence ID" value="KAE8391936.1"/>
    <property type="molecule type" value="Genomic_DNA"/>
</dbReference>
<evidence type="ECO:0000256" key="1">
    <source>
        <dbReference type="SAM" id="MobiDB-lite"/>
    </source>
</evidence>
<name>A0A5N7CCP7_PETAA</name>
<protein>
    <submittedName>
        <fullName evidence="2">Uncharacterized protein</fullName>
    </submittedName>
</protein>
<organism evidence="2">
    <name type="scientific">Petromyces alliaceus</name>
    <name type="common">Aspergillus alliaceus</name>
    <dbReference type="NCBI Taxonomy" id="209559"/>
    <lineage>
        <taxon>Eukaryota</taxon>
        <taxon>Fungi</taxon>
        <taxon>Dikarya</taxon>
        <taxon>Ascomycota</taxon>
        <taxon>Pezizomycotina</taxon>
        <taxon>Eurotiomycetes</taxon>
        <taxon>Eurotiomycetidae</taxon>
        <taxon>Eurotiales</taxon>
        <taxon>Aspergillaceae</taxon>
        <taxon>Aspergillus</taxon>
        <taxon>Aspergillus subgen. Circumdati</taxon>
    </lineage>
</organism>
<proteinExistence type="predicted"/>
<dbReference type="Proteomes" id="UP000326877">
    <property type="component" value="Unassembled WGS sequence"/>
</dbReference>
<feature type="compositionally biased region" description="Basic and acidic residues" evidence="1">
    <location>
        <begin position="29"/>
        <end position="40"/>
    </location>
</feature>
<feature type="region of interest" description="Disordered" evidence="1">
    <location>
        <begin position="29"/>
        <end position="65"/>
    </location>
</feature>
<accession>A0A5N7CCP7</accession>
<dbReference type="AlphaFoldDB" id="A0A5N7CCP7"/>
<sequence>MEVHISPNENLVGQPLDLRALSGHNWAERRRIRPHGDRGQKLSMKTFGSPQAKSTRHGNQKMSVFGRDQGDGCPCIYM</sequence>
<evidence type="ECO:0000313" key="2">
    <source>
        <dbReference type="EMBL" id="KAE8391936.1"/>
    </source>
</evidence>
<reference evidence="2" key="1">
    <citation type="submission" date="2019-04" db="EMBL/GenBank/DDBJ databases">
        <title>Friends and foes A comparative genomics studyof 23 Aspergillus species from section Flavi.</title>
        <authorList>
            <consortium name="DOE Joint Genome Institute"/>
            <person name="Kjaerbolling I."/>
            <person name="Vesth T."/>
            <person name="Frisvad J.C."/>
            <person name="Nybo J.L."/>
            <person name="Theobald S."/>
            <person name="Kildgaard S."/>
            <person name="Isbrandt T."/>
            <person name="Kuo A."/>
            <person name="Sato A."/>
            <person name="Lyhne E.K."/>
            <person name="Kogle M.E."/>
            <person name="Wiebenga A."/>
            <person name="Kun R.S."/>
            <person name="Lubbers R.J."/>
            <person name="Makela M.R."/>
            <person name="Barry K."/>
            <person name="Chovatia M."/>
            <person name="Clum A."/>
            <person name="Daum C."/>
            <person name="Haridas S."/>
            <person name="He G."/>
            <person name="LaButti K."/>
            <person name="Lipzen A."/>
            <person name="Mondo S."/>
            <person name="Riley R."/>
            <person name="Salamov A."/>
            <person name="Simmons B.A."/>
            <person name="Magnuson J.K."/>
            <person name="Henrissat B."/>
            <person name="Mortensen U.H."/>
            <person name="Larsen T.O."/>
            <person name="Devries R.P."/>
            <person name="Grigoriev I.V."/>
            <person name="Machida M."/>
            <person name="Baker S.E."/>
            <person name="Andersen M.R."/>
        </authorList>
    </citation>
    <scope>NUCLEOTIDE SEQUENCE [LARGE SCALE GENOMIC DNA]</scope>
    <source>
        <strain evidence="2">IBT 14317</strain>
    </source>
</reference>
<gene>
    <name evidence="2" type="ORF">BDV23DRAFT_152324</name>
</gene>